<proteinExistence type="predicted"/>
<keyword evidence="2" id="KW-0645">Protease</keyword>
<evidence type="ECO:0000313" key="3">
    <source>
        <dbReference type="Proteomes" id="UP000233766"/>
    </source>
</evidence>
<evidence type="ECO:0000259" key="1">
    <source>
        <dbReference type="Pfam" id="PF12697"/>
    </source>
</evidence>
<organism evidence="2 3">
    <name type="scientific">Nocardia fluminea</name>
    <dbReference type="NCBI Taxonomy" id="134984"/>
    <lineage>
        <taxon>Bacteria</taxon>
        <taxon>Bacillati</taxon>
        <taxon>Actinomycetota</taxon>
        <taxon>Actinomycetes</taxon>
        <taxon>Mycobacteriales</taxon>
        <taxon>Nocardiaceae</taxon>
        <taxon>Nocardia</taxon>
    </lineage>
</organism>
<keyword evidence="2" id="KW-0031">Aminopeptidase</keyword>
<evidence type="ECO:0000313" key="2">
    <source>
        <dbReference type="EMBL" id="PKV79496.1"/>
    </source>
</evidence>
<dbReference type="InterPro" id="IPR029058">
    <property type="entry name" value="AB_hydrolase_fold"/>
</dbReference>
<dbReference type="Gene3D" id="3.40.50.1820">
    <property type="entry name" value="alpha/beta hydrolase"/>
    <property type="match status" value="1"/>
</dbReference>
<dbReference type="EMBL" id="PJMW01000002">
    <property type="protein sequence ID" value="PKV79496.1"/>
    <property type="molecule type" value="Genomic_DNA"/>
</dbReference>
<dbReference type="InterPro" id="IPR000073">
    <property type="entry name" value="AB_hydrolase_1"/>
</dbReference>
<accession>A0A2N3VD27</accession>
<dbReference type="SUPFAM" id="SSF53474">
    <property type="entry name" value="alpha/beta-Hydrolases"/>
    <property type="match status" value="1"/>
</dbReference>
<keyword evidence="2" id="KW-0378">Hydrolase</keyword>
<dbReference type="Pfam" id="PF12697">
    <property type="entry name" value="Abhydrolase_6"/>
    <property type="match status" value="1"/>
</dbReference>
<gene>
    <name evidence="2" type="ORF">ATK86_3890</name>
</gene>
<name>A0A2N3VD27_9NOCA</name>
<sequence length="288" mass="30791">MQAPQFSHESPSSAPDPRTVTITAADGTALPATRFGKPDATLTVVYLPGPLASAAHFSPMITVVDRHFSADTAQLVYDQRGHGNDLPLASGRAGMAQLVEDLNTVISHAGGRVVLVVHSLAAIVAQEWLYHHRRDQTRRVAAIVAIGPVTELPDHDGVLTAHPTGVARQAGARLIHDLSTALGERGLHTEAEIESARRTLRAYRRCGADLAVVEDLLRATPTWIVAGRADPVADYERVKELAETVWAEMSSLRAGGHDLARTFPWLPAAAVSSAIRAAHDADRFGGGW</sequence>
<dbReference type="Proteomes" id="UP000233766">
    <property type="component" value="Unassembled WGS sequence"/>
</dbReference>
<dbReference type="OrthoDB" id="4568629at2"/>
<dbReference type="GO" id="GO:0004177">
    <property type="term" value="F:aminopeptidase activity"/>
    <property type="evidence" value="ECO:0007669"/>
    <property type="project" value="UniProtKB-KW"/>
</dbReference>
<reference evidence="2 3" key="1">
    <citation type="submission" date="2017-12" db="EMBL/GenBank/DDBJ databases">
        <title>Sequencing the genomes of 1000 Actinobacteria strains.</title>
        <authorList>
            <person name="Klenk H.-P."/>
        </authorList>
    </citation>
    <scope>NUCLEOTIDE SEQUENCE [LARGE SCALE GENOMIC DNA]</scope>
    <source>
        <strain evidence="2 3">DSM 44489</strain>
    </source>
</reference>
<keyword evidence="3" id="KW-1185">Reference proteome</keyword>
<dbReference type="AlphaFoldDB" id="A0A2N3VD27"/>
<feature type="domain" description="AB hydrolase-1" evidence="1">
    <location>
        <begin position="44"/>
        <end position="257"/>
    </location>
</feature>
<protein>
    <submittedName>
        <fullName evidence="2">Serine aminopeptidase S33 family</fullName>
    </submittedName>
</protein>
<comment type="caution">
    <text evidence="2">The sequence shown here is derived from an EMBL/GenBank/DDBJ whole genome shotgun (WGS) entry which is preliminary data.</text>
</comment>
<dbReference type="RefSeq" id="WP_062990420.1">
    <property type="nucleotide sequence ID" value="NZ_PJMW01000002.1"/>
</dbReference>